<dbReference type="InterPro" id="IPR001878">
    <property type="entry name" value="Znf_CCHC"/>
</dbReference>
<dbReference type="GO" id="GO:0008270">
    <property type="term" value="F:zinc ion binding"/>
    <property type="evidence" value="ECO:0007669"/>
    <property type="project" value="UniProtKB-KW"/>
</dbReference>
<evidence type="ECO:0000256" key="1">
    <source>
        <dbReference type="ARBA" id="ARBA00022664"/>
    </source>
</evidence>
<evidence type="ECO:0000256" key="3">
    <source>
        <dbReference type="SAM" id="MobiDB-lite"/>
    </source>
</evidence>
<keyword evidence="1" id="KW-0507">mRNA processing</keyword>
<proteinExistence type="predicted"/>
<dbReference type="PROSITE" id="PS50158">
    <property type="entry name" value="ZF_CCHC"/>
    <property type="match status" value="1"/>
</dbReference>
<evidence type="ECO:0000259" key="4">
    <source>
        <dbReference type="PROSITE" id="PS50158"/>
    </source>
</evidence>
<feature type="region of interest" description="Disordered" evidence="3">
    <location>
        <begin position="111"/>
        <end position="136"/>
    </location>
</feature>
<feature type="compositionally biased region" description="Acidic residues" evidence="3">
    <location>
        <begin position="111"/>
        <end position="123"/>
    </location>
</feature>
<dbReference type="EMBL" id="AVOT02084361">
    <property type="protein sequence ID" value="MBW0569434.1"/>
    <property type="molecule type" value="Genomic_DNA"/>
</dbReference>
<feature type="compositionally biased region" description="Basic and acidic residues" evidence="3">
    <location>
        <begin position="127"/>
        <end position="136"/>
    </location>
</feature>
<evidence type="ECO:0000313" key="5">
    <source>
        <dbReference type="EMBL" id="MBW0569434.1"/>
    </source>
</evidence>
<keyword evidence="6" id="KW-1185">Reference proteome</keyword>
<dbReference type="InterPro" id="IPR036875">
    <property type="entry name" value="Znf_CCHC_sf"/>
</dbReference>
<dbReference type="SUPFAM" id="SSF57756">
    <property type="entry name" value="Retrovirus zinc finger-like domains"/>
    <property type="match status" value="1"/>
</dbReference>
<dbReference type="GO" id="GO:0006397">
    <property type="term" value="P:mRNA processing"/>
    <property type="evidence" value="ECO:0007669"/>
    <property type="project" value="UniProtKB-KW"/>
</dbReference>
<keyword evidence="2" id="KW-0863">Zinc-finger</keyword>
<gene>
    <name evidence="5" type="ORF">O181_109149</name>
</gene>
<keyword evidence="2" id="KW-0479">Metal-binding</keyword>
<sequence>MRNHTLLRQLPGELEHEVKCRCDKDCNIDDIANTLQEVRKKKNKGKYSPYKGNSSREKQLFRVFNKDTLREIVSEVLKKRNSCHNCGSKYHYANNCPKAKRKIYAIENVPEEEVKEEDSESDSMSDVIRKNTDYDK</sequence>
<organism evidence="5 6">
    <name type="scientific">Austropuccinia psidii MF-1</name>
    <dbReference type="NCBI Taxonomy" id="1389203"/>
    <lineage>
        <taxon>Eukaryota</taxon>
        <taxon>Fungi</taxon>
        <taxon>Dikarya</taxon>
        <taxon>Basidiomycota</taxon>
        <taxon>Pucciniomycotina</taxon>
        <taxon>Pucciniomycetes</taxon>
        <taxon>Pucciniales</taxon>
        <taxon>Sphaerophragmiaceae</taxon>
        <taxon>Austropuccinia</taxon>
    </lineage>
</organism>
<feature type="domain" description="CCHC-type" evidence="4">
    <location>
        <begin position="83"/>
        <end position="98"/>
    </location>
</feature>
<evidence type="ECO:0000313" key="6">
    <source>
        <dbReference type="Proteomes" id="UP000765509"/>
    </source>
</evidence>
<protein>
    <recommendedName>
        <fullName evidence="4">CCHC-type domain-containing protein</fullName>
    </recommendedName>
</protein>
<dbReference type="GO" id="GO:0003676">
    <property type="term" value="F:nucleic acid binding"/>
    <property type="evidence" value="ECO:0007669"/>
    <property type="project" value="InterPro"/>
</dbReference>
<accession>A0A9Q3PPL9</accession>
<dbReference type="AlphaFoldDB" id="A0A9Q3PPL9"/>
<keyword evidence="2" id="KW-0862">Zinc</keyword>
<evidence type="ECO:0000256" key="2">
    <source>
        <dbReference type="PROSITE-ProRule" id="PRU00047"/>
    </source>
</evidence>
<name>A0A9Q3PPL9_9BASI</name>
<dbReference type="Proteomes" id="UP000765509">
    <property type="component" value="Unassembled WGS sequence"/>
</dbReference>
<dbReference type="Gene3D" id="4.10.60.10">
    <property type="entry name" value="Zinc finger, CCHC-type"/>
    <property type="match status" value="1"/>
</dbReference>
<reference evidence="5" key="1">
    <citation type="submission" date="2021-03" db="EMBL/GenBank/DDBJ databases">
        <title>Draft genome sequence of rust myrtle Austropuccinia psidii MF-1, a brazilian biotype.</title>
        <authorList>
            <person name="Quecine M.C."/>
            <person name="Pachon D.M.R."/>
            <person name="Bonatelli M.L."/>
            <person name="Correr F.H."/>
            <person name="Franceschini L.M."/>
            <person name="Leite T.F."/>
            <person name="Margarido G.R.A."/>
            <person name="Almeida C.A."/>
            <person name="Ferrarezi J.A."/>
            <person name="Labate C.A."/>
        </authorList>
    </citation>
    <scope>NUCLEOTIDE SEQUENCE</scope>
    <source>
        <strain evidence="5">MF-1</strain>
    </source>
</reference>
<comment type="caution">
    <text evidence="5">The sequence shown here is derived from an EMBL/GenBank/DDBJ whole genome shotgun (WGS) entry which is preliminary data.</text>
</comment>